<feature type="domain" description="C-type lectin" evidence="3">
    <location>
        <begin position="39"/>
        <end position="153"/>
    </location>
</feature>
<dbReference type="RefSeq" id="XP_050509751.1">
    <property type="nucleotide sequence ID" value="XM_050653794.1"/>
</dbReference>
<feature type="signal peptide" evidence="2">
    <location>
        <begin position="1"/>
        <end position="19"/>
    </location>
</feature>
<dbReference type="PANTHER" id="PTHR22803">
    <property type="entry name" value="MANNOSE, PHOSPHOLIPASE, LECTIN RECEPTOR RELATED"/>
    <property type="match status" value="1"/>
</dbReference>
<dbReference type="InterPro" id="IPR001304">
    <property type="entry name" value="C-type_lectin-like"/>
</dbReference>
<dbReference type="InterPro" id="IPR016187">
    <property type="entry name" value="CTDL_fold"/>
</dbReference>
<dbReference type="PROSITE" id="PS50041">
    <property type="entry name" value="C_TYPE_LECTIN_2"/>
    <property type="match status" value="2"/>
</dbReference>
<evidence type="ECO:0000313" key="4">
    <source>
        <dbReference type="EnsemblMetazoa" id="XP_050509751.1"/>
    </source>
</evidence>
<dbReference type="InterPro" id="IPR016186">
    <property type="entry name" value="C-type_lectin-like/link_sf"/>
</dbReference>
<reference evidence="4" key="1">
    <citation type="submission" date="2025-05" db="UniProtKB">
        <authorList>
            <consortium name="EnsemblMetazoa"/>
        </authorList>
    </citation>
    <scope>IDENTIFICATION</scope>
</reference>
<dbReference type="CDD" id="cd00037">
    <property type="entry name" value="CLECT"/>
    <property type="match status" value="2"/>
</dbReference>
<dbReference type="Proteomes" id="UP001652700">
    <property type="component" value="Unplaced"/>
</dbReference>
<protein>
    <recommendedName>
        <fullName evidence="3">C-type lectin domain-containing protein</fullName>
    </recommendedName>
</protein>
<dbReference type="PROSITE" id="PS00615">
    <property type="entry name" value="C_TYPE_LECTIN_1"/>
    <property type="match status" value="1"/>
</dbReference>
<dbReference type="GeneID" id="126886770"/>
<keyword evidence="2" id="KW-0732">Signal</keyword>
<accession>A0ABM5KHR2</accession>
<dbReference type="SUPFAM" id="SSF56436">
    <property type="entry name" value="C-type lectin-like"/>
    <property type="match status" value="2"/>
</dbReference>
<evidence type="ECO:0000256" key="1">
    <source>
        <dbReference type="ARBA" id="ARBA00023157"/>
    </source>
</evidence>
<evidence type="ECO:0000313" key="5">
    <source>
        <dbReference type="Proteomes" id="UP001652700"/>
    </source>
</evidence>
<organism evidence="4 5">
    <name type="scientific">Diabrotica virgifera virgifera</name>
    <name type="common">western corn rootworm</name>
    <dbReference type="NCBI Taxonomy" id="50390"/>
    <lineage>
        <taxon>Eukaryota</taxon>
        <taxon>Metazoa</taxon>
        <taxon>Ecdysozoa</taxon>
        <taxon>Arthropoda</taxon>
        <taxon>Hexapoda</taxon>
        <taxon>Insecta</taxon>
        <taxon>Pterygota</taxon>
        <taxon>Neoptera</taxon>
        <taxon>Endopterygota</taxon>
        <taxon>Coleoptera</taxon>
        <taxon>Polyphaga</taxon>
        <taxon>Cucujiformia</taxon>
        <taxon>Chrysomeloidea</taxon>
        <taxon>Chrysomelidae</taxon>
        <taxon>Galerucinae</taxon>
        <taxon>Diabroticina</taxon>
        <taxon>Diabroticites</taxon>
        <taxon>Diabrotica</taxon>
    </lineage>
</organism>
<dbReference type="InterPro" id="IPR050111">
    <property type="entry name" value="C-type_lectin/snaclec_domain"/>
</dbReference>
<dbReference type="InterPro" id="IPR018378">
    <property type="entry name" value="C-type_lectin_CS"/>
</dbReference>
<dbReference type="Pfam" id="PF00059">
    <property type="entry name" value="Lectin_C"/>
    <property type="match status" value="2"/>
</dbReference>
<dbReference type="EnsemblMetazoa" id="XM_050653794.1">
    <property type="protein sequence ID" value="XP_050509751.1"/>
    <property type="gene ID" value="LOC126886770"/>
</dbReference>
<dbReference type="Gene3D" id="3.10.100.10">
    <property type="entry name" value="Mannose-Binding Protein A, subunit A"/>
    <property type="match status" value="2"/>
</dbReference>
<name>A0ABM5KHR2_DIAVI</name>
<dbReference type="SMART" id="SM00034">
    <property type="entry name" value="CLECT"/>
    <property type="match status" value="2"/>
</dbReference>
<feature type="chain" id="PRO_5046177036" description="C-type lectin domain-containing protein" evidence="2">
    <location>
        <begin position="20"/>
        <end position="304"/>
    </location>
</feature>
<sequence>MGTGLFCVVLLFVTGSGYCSREYGTDYVETTEPPVTQNYYFSKTGESFYEAVHTCLEKSMQLVSIDDAKKNRELANLMKDSGGVNRYWTSGNKIAKNTFFWSKGEPIEYSNWHPDLPVSQASSNQKCIKIAKSEDKLYWELAFCNEKNLYICEKTLKVSKSDCDDVVENFLVQGDSQSHYKYYIAEEIITYPKAIDICRSMCMELVSIESTQKNQDIFKAFVNANLTRVNDILYWSSGYHRKRLGAWKWINGETAKFFSWLPGEPNNSRGDEYCIEFKRTNTTMVWNDQPCEEKRMFVCERYFH</sequence>
<proteinExistence type="predicted"/>
<keyword evidence="1" id="KW-1015">Disulfide bond</keyword>
<evidence type="ECO:0000256" key="2">
    <source>
        <dbReference type="SAM" id="SignalP"/>
    </source>
</evidence>
<keyword evidence="5" id="KW-1185">Reference proteome</keyword>
<feature type="domain" description="C-type lectin" evidence="3">
    <location>
        <begin position="177"/>
        <end position="300"/>
    </location>
</feature>
<evidence type="ECO:0000259" key="3">
    <source>
        <dbReference type="PROSITE" id="PS50041"/>
    </source>
</evidence>